<keyword evidence="5 10" id="KW-0547">Nucleotide-binding</keyword>
<dbReference type="AlphaFoldDB" id="A0A0B0IQG4"/>
<dbReference type="PRINTS" id="PR01045">
    <property type="entry name" value="TRNASYNTHGB"/>
</dbReference>
<evidence type="ECO:0000256" key="8">
    <source>
        <dbReference type="ARBA" id="ARBA00023146"/>
    </source>
</evidence>
<dbReference type="EC" id="6.1.1.14" evidence="10"/>
<dbReference type="GO" id="GO:0005524">
    <property type="term" value="F:ATP binding"/>
    <property type="evidence" value="ECO:0007669"/>
    <property type="project" value="UniProtKB-UniRule"/>
</dbReference>
<evidence type="ECO:0000256" key="6">
    <source>
        <dbReference type="ARBA" id="ARBA00022840"/>
    </source>
</evidence>
<organism evidence="12 13">
    <name type="scientific">Halalkalibacter okhensis</name>
    <dbReference type="NCBI Taxonomy" id="333138"/>
    <lineage>
        <taxon>Bacteria</taxon>
        <taxon>Bacillati</taxon>
        <taxon>Bacillota</taxon>
        <taxon>Bacilli</taxon>
        <taxon>Bacillales</taxon>
        <taxon>Bacillaceae</taxon>
        <taxon>Halalkalibacter</taxon>
    </lineage>
</organism>
<dbReference type="PROSITE" id="PS50861">
    <property type="entry name" value="AA_TRNA_LIGASE_II_GLYAB"/>
    <property type="match status" value="1"/>
</dbReference>
<keyword evidence="13" id="KW-1185">Reference proteome</keyword>
<evidence type="ECO:0000256" key="9">
    <source>
        <dbReference type="ARBA" id="ARBA00047937"/>
    </source>
</evidence>
<protein>
    <recommendedName>
        <fullName evidence="10">Glycine--tRNA ligase beta subunit</fullName>
        <ecNumber evidence="10">6.1.1.14</ecNumber>
    </recommendedName>
    <alternativeName>
        <fullName evidence="10">Glycyl-tRNA synthetase beta subunit</fullName>
        <shortName evidence="10">GlyRS</shortName>
    </alternativeName>
</protein>
<evidence type="ECO:0000256" key="2">
    <source>
        <dbReference type="ARBA" id="ARBA00008226"/>
    </source>
</evidence>
<evidence type="ECO:0000256" key="4">
    <source>
        <dbReference type="ARBA" id="ARBA00022598"/>
    </source>
</evidence>
<dbReference type="Pfam" id="PF05746">
    <property type="entry name" value="DALR_1"/>
    <property type="match status" value="1"/>
</dbReference>
<dbReference type="GO" id="GO:0004814">
    <property type="term" value="F:arginine-tRNA ligase activity"/>
    <property type="evidence" value="ECO:0007669"/>
    <property type="project" value="InterPro"/>
</dbReference>
<name>A0A0B0IQG4_9BACI</name>
<dbReference type="PANTHER" id="PTHR30075">
    <property type="entry name" value="GLYCYL-TRNA SYNTHETASE"/>
    <property type="match status" value="1"/>
</dbReference>
<keyword evidence="3 10" id="KW-0963">Cytoplasm</keyword>
<dbReference type="PANTHER" id="PTHR30075:SF2">
    <property type="entry name" value="GLYCINE--TRNA LIGASE, CHLOROPLASTIC_MITOCHONDRIAL 2"/>
    <property type="match status" value="1"/>
</dbReference>
<comment type="subunit">
    <text evidence="10">Tetramer of two alpha and two beta subunits.</text>
</comment>
<dbReference type="InterPro" id="IPR006194">
    <property type="entry name" value="Gly-tRNA-synth_heterodimer"/>
</dbReference>
<dbReference type="HAMAP" id="MF_00255">
    <property type="entry name" value="Gly_tRNA_synth_beta"/>
    <property type="match status" value="1"/>
</dbReference>
<evidence type="ECO:0000256" key="5">
    <source>
        <dbReference type="ARBA" id="ARBA00022741"/>
    </source>
</evidence>
<dbReference type="RefSeq" id="WP_034625031.1">
    <property type="nucleotide sequence ID" value="NZ_JRJU01000001.1"/>
</dbReference>
<comment type="similarity">
    <text evidence="2 10">Belongs to the class-II aminoacyl-tRNA synthetase family.</text>
</comment>
<proteinExistence type="inferred from homology"/>
<dbReference type="GO" id="GO:0006426">
    <property type="term" value="P:glycyl-tRNA aminoacylation"/>
    <property type="evidence" value="ECO:0007669"/>
    <property type="project" value="UniProtKB-UniRule"/>
</dbReference>
<evidence type="ECO:0000256" key="1">
    <source>
        <dbReference type="ARBA" id="ARBA00004496"/>
    </source>
</evidence>
<evidence type="ECO:0000313" key="13">
    <source>
        <dbReference type="Proteomes" id="UP000030832"/>
    </source>
</evidence>
<comment type="caution">
    <text evidence="12">The sequence shown here is derived from an EMBL/GenBank/DDBJ whole genome shotgun (WGS) entry which is preliminary data.</text>
</comment>
<dbReference type="GO" id="GO:0006420">
    <property type="term" value="P:arginyl-tRNA aminoacylation"/>
    <property type="evidence" value="ECO:0007669"/>
    <property type="project" value="InterPro"/>
</dbReference>
<dbReference type="EMBL" id="JRJU01000001">
    <property type="protein sequence ID" value="KHF41876.1"/>
    <property type="molecule type" value="Genomic_DNA"/>
</dbReference>
<dbReference type="eggNOG" id="COG0751">
    <property type="taxonomic scope" value="Bacteria"/>
</dbReference>
<dbReference type="OrthoDB" id="9775440at2"/>
<keyword evidence="4 10" id="KW-0436">Ligase</keyword>
<reference evidence="12 13" key="1">
    <citation type="submission" date="2014-09" db="EMBL/GenBank/DDBJ databases">
        <title>Genome sequencing and annotation of Bacillus Okhensis strain Kh10-101T.</title>
        <authorList>
            <person name="Prakash J.S."/>
        </authorList>
    </citation>
    <scope>NUCLEOTIDE SEQUENCE [LARGE SCALE GENOMIC DNA]</scope>
    <source>
        <strain evidence="13">Kh10-101T</strain>
    </source>
</reference>
<dbReference type="SUPFAM" id="SSF109604">
    <property type="entry name" value="HD-domain/PDEase-like"/>
    <property type="match status" value="1"/>
</dbReference>
<dbReference type="InterPro" id="IPR008909">
    <property type="entry name" value="DALR_anticod-bd"/>
</dbReference>
<evidence type="ECO:0000256" key="10">
    <source>
        <dbReference type="HAMAP-Rule" id="MF_00255"/>
    </source>
</evidence>
<evidence type="ECO:0000259" key="11">
    <source>
        <dbReference type="Pfam" id="PF05746"/>
    </source>
</evidence>
<dbReference type="STRING" id="333138.LQ50_00860"/>
<dbReference type="Proteomes" id="UP000030832">
    <property type="component" value="Unassembled WGS sequence"/>
</dbReference>
<evidence type="ECO:0000256" key="7">
    <source>
        <dbReference type="ARBA" id="ARBA00022917"/>
    </source>
</evidence>
<keyword evidence="7 10" id="KW-0648">Protein biosynthesis</keyword>
<keyword evidence="6 10" id="KW-0067">ATP-binding</keyword>
<feature type="domain" description="DALR anticodon binding" evidence="11">
    <location>
        <begin position="585"/>
        <end position="682"/>
    </location>
</feature>
<dbReference type="InterPro" id="IPR015944">
    <property type="entry name" value="Gly-tRNA-synth_bsu"/>
</dbReference>
<gene>
    <name evidence="10" type="primary">glyS</name>
    <name evidence="12" type="ORF">LQ50_00860</name>
</gene>
<sequence>MSKRDFLLEIGLEELPARFVTSSIEQLKEKVESWLKDERLSFDSIRTFATPRRLAIFLEGLGESQPDIEEEAKGPAKKIAYDDEGNWTKAAQGFARGQGVTTDDLFFKEVKGIEYIFANKYIAGQKTVELLPALKEIIVSLHFPKNMRWGSNDLRFARPIRWLVALYGEEVIPFSITGIATGVKTYGHRFLGKEIELRDPSEYGVALLGEYVIADPIERKRAIRNQIESMTEGNGWIVPIDEELLEEVTHLVEYPTALSGSFDEDFLKLPKEVLITSMKEHQRYFPVENEKGDLLPYFITVRNGDHQHLENVAKGNEKVLRARLSDASFFYNEDQKLNINDALLRLEQIVYHEELGSVGDKVRRVTKLVTDLNALLKVESKMAKTANRIAEIGKFDLVTQMVNEFPELQGRMGEVYAELAGEPKEVAQGINEHYKPRFAGDTSPLSLAGTVVSIAEKLDTIVTCFAIGLIPTGSQDPYALRRQAAGVVQMLHDHNLDVTLEQILKISLDVAEDRKLLKRDYEDIQMELVEFFKLRVRALLQENEIQYDIIDAVLSDEIGYVQTVIKKAKVITDQRQDLAFKKVVEALSRVTNIAKKAEDSIEIDPTLFEKEEEKALFNHYQELKVNVEKALGMGDAKRAYEELASSEPVINQYFDHIMVMAEDQKVRHNRLQQMQELSMVIRSYAQFQSIVFA</sequence>
<dbReference type="Pfam" id="PF02092">
    <property type="entry name" value="tRNA_synt_2f"/>
    <property type="match status" value="1"/>
</dbReference>
<accession>A0A0B0IQG4</accession>
<dbReference type="GO" id="GO:0004820">
    <property type="term" value="F:glycine-tRNA ligase activity"/>
    <property type="evidence" value="ECO:0007669"/>
    <property type="project" value="UniProtKB-UniRule"/>
</dbReference>
<evidence type="ECO:0000313" key="12">
    <source>
        <dbReference type="EMBL" id="KHF41876.1"/>
    </source>
</evidence>
<dbReference type="GO" id="GO:0005829">
    <property type="term" value="C:cytosol"/>
    <property type="evidence" value="ECO:0007669"/>
    <property type="project" value="TreeGrafter"/>
</dbReference>
<comment type="catalytic activity">
    <reaction evidence="9 10">
        <text>tRNA(Gly) + glycine + ATP = glycyl-tRNA(Gly) + AMP + diphosphate</text>
        <dbReference type="Rhea" id="RHEA:16013"/>
        <dbReference type="Rhea" id="RHEA-COMP:9664"/>
        <dbReference type="Rhea" id="RHEA-COMP:9683"/>
        <dbReference type="ChEBI" id="CHEBI:30616"/>
        <dbReference type="ChEBI" id="CHEBI:33019"/>
        <dbReference type="ChEBI" id="CHEBI:57305"/>
        <dbReference type="ChEBI" id="CHEBI:78442"/>
        <dbReference type="ChEBI" id="CHEBI:78522"/>
        <dbReference type="ChEBI" id="CHEBI:456215"/>
        <dbReference type="EC" id="6.1.1.14"/>
    </reaction>
</comment>
<evidence type="ECO:0000256" key="3">
    <source>
        <dbReference type="ARBA" id="ARBA00022490"/>
    </source>
</evidence>
<keyword evidence="8 10" id="KW-0030">Aminoacyl-tRNA synthetase</keyword>
<comment type="subcellular location">
    <subcellularLocation>
        <location evidence="1 10">Cytoplasm</location>
    </subcellularLocation>
</comment>
<dbReference type="NCBIfam" id="TIGR00211">
    <property type="entry name" value="glyS"/>
    <property type="match status" value="1"/>
</dbReference>